<dbReference type="GO" id="GO:0015562">
    <property type="term" value="F:efflux transmembrane transporter activity"/>
    <property type="evidence" value="ECO:0007669"/>
    <property type="project" value="InterPro"/>
</dbReference>
<dbReference type="InterPro" id="IPR003423">
    <property type="entry name" value="OMP_efflux"/>
</dbReference>
<reference evidence="3" key="1">
    <citation type="submission" date="2021-03" db="EMBL/GenBank/DDBJ databases">
        <authorList>
            <person name="Lu T."/>
            <person name="Wang Q."/>
            <person name="Han X."/>
        </authorList>
    </citation>
    <scope>NUCLEOTIDE SEQUENCE</scope>
    <source>
        <strain evidence="3">WQ 2009</strain>
    </source>
</reference>
<sequence length="484" mass="54335">MKYISYPFFYLLALCSLLSACHVGKRYVAPDYHLPDQYRMDAEYKDSVGTLAYVNWREFFRDSSLINLIDAGLANNYDMRSALLTIQIANRQLSQAKAGFFPEVEARLAGVNQQWRSSEFYSSPASKIYDGKEANKDLFRYQSQYYTDINVSWEIDIWGKISSQKEQSLATFLASSEARNAIQTRLIANIAKGYFNLLKLDAQIEVAKRNVQLNDSTLNMIKLQFDAGEITSLAMQQTESQRLIAASLVPQLEQQIQIQENALLELTGRMPANIKRGKRLSNLINESKISPGSPLSLIRNRPDVRESEFKLIAANAQMNNREALRYPSLTLGGAFGVNAMMPENWFNIPGALLGSALGNLTMPIFKNRKLKTAYEVAKLEREKAEIALQQTVLRSVNEVSNSFTSLAKQKEQLVLAEARVANAHLAVKNAILLFKSGFATYLEVITAQSNALTSEMNLVSIKQAQLESFVELYRSLGGGWSVTR</sequence>
<dbReference type="Gene3D" id="1.20.1600.10">
    <property type="entry name" value="Outer membrane efflux proteins (OEP)"/>
    <property type="match status" value="1"/>
</dbReference>
<keyword evidence="2" id="KW-0564">Palmitate</keyword>
<keyword evidence="2" id="KW-0732">Signal</keyword>
<dbReference type="AlphaFoldDB" id="A0A8T4HAB4"/>
<dbReference type="RefSeq" id="WP_353547456.1">
    <property type="nucleotide sequence ID" value="NZ_JAGKSB010000011.1"/>
</dbReference>
<dbReference type="NCBIfam" id="TIGR01845">
    <property type="entry name" value="outer_NodT"/>
    <property type="match status" value="1"/>
</dbReference>
<keyword evidence="4" id="KW-1185">Reference proteome</keyword>
<keyword evidence="2" id="KW-0472">Membrane</keyword>
<keyword evidence="2" id="KW-0812">Transmembrane</keyword>
<comment type="similarity">
    <text evidence="1 2">Belongs to the outer membrane factor (OMF) (TC 1.B.17) family.</text>
</comment>
<dbReference type="Gene3D" id="2.20.200.10">
    <property type="entry name" value="Outer membrane efflux proteins (OEP)"/>
    <property type="match status" value="1"/>
</dbReference>
<name>A0A8T4HAB4_9SPHI</name>
<feature type="signal peptide" evidence="2">
    <location>
        <begin position="1"/>
        <end position="20"/>
    </location>
</feature>
<proteinExistence type="inferred from homology"/>
<dbReference type="EMBL" id="JAGKSB010000011">
    <property type="protein sequence ID" value="MBP3943952.1"/>
    <property type="molecule type" value="Genomic_DNA"/>
</dbReference>
<dbReference type="Pfam" id="PF02321">
    <property type="entry name" value="OEP"/>
    <property type="match status" value="2"/>
</dbReference>
<dbReference type="PROSITE" id="PS51257">
    <property type="entry name" value="PROKAR_LIPOPROTEIN"/>
    <property type="match status" value="1"/>
</dbReference>
<evidence type="ECO:0000313" key="3">
    <source>
        <dbReference type="EMBL" id="MBP3943952.1"/>
    </source>
</evidence>
<dbReference type="Proteomes" id="UP000679691">
    <property type="component" value="Unassembled WGS sequence"/>
</dbReference>
<protein>
    <submittedName>
        <fullName evidence="3">TolC family protein</fullName>
    </submittedName>
</protein>
<evidence type="ECO:0000256" key="2">
    <source>
        <dbReference type="RuleBase" id="RU362097"/>
    </source>
</evidence>
<keyword evidence="2" id="KW-1134">Transmembrane beta strand</keyword>
<dbReference type="GO" id="GO:0005886">
    <property type="term" value="C:plasma membrane"/>
    <property type="evidence" value="ECO:0007669"/>
    <property type="project" value="UniProtKB-SubCell"/>
</dbReference>
<evidence type="ECO:0000256" key="1">
    <source>
        <dbReference type="ARBA" id="ARBA00007613"/>
    </source>
</evidence>
<organism evidence="3 4">
    <name type="scientific">Rhinopithecimicrobium faecis</name>
    <dbReference type="NCBI Taxonomy" id="2820698"/>
    <lineage>
        <taxon>Bacteria</taxon>
        <taxon>Pseudomonadati</taxon>
        <taxon>Bacteroidota</taxon>
        <taxon>Sphingobacteriia</taxon>
        <taxon>Sphingobacteriales</taxon>
        <taxon>Sphingobacteriaceae</taxon>
        <taxon>Rhinopithecimicrobium</taxon>
    </lineage>
</organism>
<dbReference type="InterPro" id="IPR010131">
    <property type="entry name" value="MdtP/NodT-like"/>
</dbReference>
<feature type="chain" id="PRO_5035967931" evidence="2">
    <location>
        <begin position="21"/>
        <end position="484"/>
    </location>
</feature>
<dbReference type="PANTHER" id="PTHR30203">
    <property type="entry name" value="OUTER MEMBRANE CATION EFFLUX PROTEIN"/>
    <property type="match status" value="1"/>
</dbReference>
<dbReference type="PANTHER" id="PTHR30203:SF33">
    <property type="entry name" value="BLR4455 PROTEIN"/>
    <property type="match status" value="1"/>
</dbReference>
<accession>A0A8T4HAB4</accession>
<comment type="caution">
    <text evidence="3">The sequence shown here is derived from an EMBL/GenBank/DDBJ whole genome shotgun (WGS) entry which is preliminary data.</text>
</comment>
<comment type="subcellular location">
    <subcellularLocation>
        <location evidence="2">Cell membrane</location>
        <topology evidence="2">Lipid-anchor</topology>
    </subcellularLocation>
</comment>
<dbReference type="SUPFAM" id="SSF56954">
    <property type="entry name" value="Outer membrane efflux proteins (OEP)"/>
    <property type="match status" value="1"/>
</dbReference>
<evidence type="ECO:0000313" key="4">
    <source>
        <dbReference type="Proteomes" id="UP000679691"/>
    </source>
</evidence>
<keyword evidence="2" id="KW-0449">Lipoprotein</keyword>
<gene>
    <name evidence="3" type="ORF">J5U18_10305</name>
</gene>